<feature type="transmembrane region" description="Helical" evidence="2">
    <location>
        <begin position="21"/>
        <end position="44"/>
    </location>
</feature>
<dbReference type="AlphaFoldDB" id="A0A3L6QAR4"/>
<dbReference type="Proteomes" id="UP000275267">
    <property type="component" value="Unassembled WGS sequence"/>
</dbReference>
<evidence type="ECO:0000256" key="2">
    <source>
        <dbReference type="SAM" id="Phobius"/>
    </source>
</evidence>
<keyword evidence="2" id="KW-1133">Transmembrane helix</keyword>
<reference evidence="4" key="1">
    <citation type="journal article" date="2019" name="Nat. Commun.">
        <title>The genome of broomcorn millet.</title>
        <authorList>
            <person name="Zou C."/>
            <person name="Miki D."/>
            <person name="Li D."/>
            <person name="Tang Q."/>
            <person name="Xiao L."/>
            <person name="Rajput S."/>
            <person name="Deng P."/>
            <person name="Jia W."/>
            <person name="Huang R."/>
            <person name="Zhang M."/>
            <person name="Sun Y."/>
            <person name="Hu J."/>
            <person name="Fu X."/>
            <person name="Schnable P.S."/>
            <person name="Li F."/>
            <person name="Zhang H."/>
            <person name="Feng B."/>
            <person name="Zhu X."/>
            <person name="Liu R."/>
            <person name="Schnable J.C."/>
            <person name="Zhu J.-K."/>
            <person name="Zhang H."/>
        </authorList>
    </citation>
    <scope>NUCLEOTIDE SEQUENCE [LARGE SCALE GENOMIC DNA]</scope>
</reference>
<name>A0A3L6QAR4_PANMI</name>
<protein>
    <submittedName>
        <fullName evidence="3">Uncharacterized protein</fullName>
    </submittedName>
</protein>
<feature type="compositionally biased region" description="Basic residues" evidence="1">
    <location>
        <begin position="51"/>
        <end position="60"/>
    </location>
</feature>
<organism evidence="3 4">
    <name type="scientific">Panicum miliaceum</name>
    <name type="common">Proso millet</name>
    <name type="synonym">Broomcorn millet</name>
    <dbReference type="NCBI Taxonomy" id="4540"/>
    <lineage>
        <taxon>Eukaryota</taxon>
        <taxon>Viridiplantae</taxon>
        <taxon>Streptophyta</taxon>
        <taxon>Embryophyta</taxon>
        <taxon>Tracheophyta</taxon>
        <taxon>Spermatophyta</taxon>
        <taxon>Magnoliopsida</taxon>
        <taxon>Liliopsida</taxon>
        <taxon>Poales</taxon>
        <taxon>Poaceae</taxon>
        <taxon>PACMAD clade</taxon>
        <taxon>Panicoideae</taxon>
        <taxon>Panicodae</taxon>
        <taxon>Paniceae</taxon>
        <taxon>Panicinae</taxon>
        <taxon>Panicum</taxon>
        <taxon>Panicum sect. Panicum</taxon>
    </lineage>
</organism>
<evidence type="ECO:0000313" key="4">
    <source>
        <dbReference type="Proteomes" id="UP000275267"/>
    </source>
</evidence>
<keyword evidence="4" id="KW-1185">Reference proteome</keyword>
<dbReference type="EMBL" id="PQIB02000013">
    <property type="protein sequence ID" value="RLM75692.1"/>
    <property type="molecule type" value="Genomic_DNA"/>
</dbReference>
<evidence type="ECO:0000256" key="1">
    <source>
        <dbReference type="SAM" id="MobiDB-lite"/>
    </source>
</evidence>
<accession>A0A3L6QAR4</accession>
<evidence type="ECO:0000313" key="3">
    <source>
        <dbReference type="EMBL" id="RLM75692.1"/>
    </source>
</evidence>
<keyword evidence="2" id="KW-0472">Membrane</keyword>
<gene>
    <name evidence="3" type="ORF">C2845_PM15G23080</name>
</gene>
<sequence length="84" mass="9026">MMNHSKDVDRVSPATRKGKNVAKIVIPVMVSVLVLTAAGIYLVWICKLRGGAKPRGRPAPRLKDKVDPAPGQLDPPAISPNCED</sequence>
<feature type="region of interest" description="Disordered" evidence="1">
    <location>
        <begin position="51"/>
        <end position="84"/>
    </location>
</feature>
<keyword evidence="2" id="KW-0812">Transmembrane</keyword>
<proteinExistence type="predicted"/>
<comment type="caution">
    <text evidence="3">The sequence shown here is derived from an EMBL/GenBank/DDBJ whole genome shotgun (WGS) entry which is preliminary data.</text>
</comment>